<dbReference type="Gene3D" id="3.40.50.11780">
    <property type="match status" value="2"/>
</dbReference>
<comment type="caution">
    <text evidence="3">The sequence shown here is derived from an EMBL/GenBank/DDBJ whole genome shotgun (WGS) entry which is preliminary data.</text>
</comment>
<comment type="similarity">
    <text evidence="1">Belongs to the myoviridae tail sheath protein family.</text>
</comment>
<dbReference type="PANTHER" id="PTHR35861:SF1">
    <property type="entry name" value="PHAGE TAIL SHEATH PROTEIN"/>
    <property type="match status" value="1"/>
</dbReference>
<dbReference type="Pfam" id="PF17482">
    <property type="entry name" value="Phage_sheath_1C"/>
    <property type="match status" value="1"/>
</dbReference>
<dbReference type="EMBL" id="BOMY01000006">
    <property type="protein sequence ID" value="GIF18193.1"/>
    <property type="molecule type" value="Genomic_DNA"/>
</dbReference>
<evidence type="ECO:0000256" key="1">
    <source>
        <dbReference type="ARBA" id="ARBA00008005"/>
    </source>
</evidence>
<evidence type="ECO:0000259" key="2">
    <source>
        <dbReference type="Pfam" id="PF17482"/>
    </source>
</evidence>
<name>A0A919NHB5_9ACTN</name>
<sequence>MTVVQLGAPGVYPAPVASGPPPGQPIRLDVAGLVGIAPRGPVDEPVAVQTWAEYVRRFGAQEPGYPGRLADAVATFFRQGGARAWIVRVAPRAADDSAVTVLRFGPALTSGGGPVRLAARDEGAWGNALTVRVELVVTERFAVTEGVLTSRVPAGSLLRIGPVLRWVTAGGPGPMPDGAVTAEVVTASVTVSSSAPDGPPVEQHDNLGLSPEHPRWMAGVLTERSLVVRPTGDWTARIEPATPDLPAALTAVEHPGRDRYEQITGGSFFDVVTADGYPLPEPDPDRPPKVRRGIDALEPVADELGLLVVPDLLHAPAPVPAPPAEASRPEHRFRPRFAPCTPADPALPDPPPPARPGVLDDDAEILARQRGLVARVGPDRPAIALLDVPPHLRGTQILTWRAAFDSDRVAAYHPWLRMIRADGSTVTAPPSSFAAGIIAARELRSGVATGPANELAADAIGVADVLTDELHGILHRAGINAFRPERDGVRLLGARTLSSDPAYRQLSVRRLMTWVRLAVARRLETALFDANTTTLRTSLRLQVTSMLADLFRAGALNGTSEAEAFFVHCDDELNPPRTVEQGRLVIEVGVNPSEPIEYILLRFALAANGSVSVAEVVR</sequence>
<dbReference type="AlphaFoldDB" id="A0A919NHB5"/>
<evidence type="ECO:0000313" key="3">
    <source>
        <dbReference type="EMBL" id="GIF18193.1"/>
    </source>
</evidence>
<dbReference type="InterPro" id="IPR052042">
    <property type="entry name" value="Tail_sheath_structural"/>
</dbReference>
<dbReference type="Proteomes" id="UP000623608">
    <property type="component" value="Unassembled WGS sequence"/>
</dbReference>
<reference evidence="3" key="1">
    <citation type="submission" date="2021-01" db="EMBL/GenBank/DDBJ databases">
        <title>Whole genome shotgun sequence of Actinoplanes tereljensis NBRC 105297.</title>
        <authorList>
            <person name="Komaki H."/>
            <person name="Tamura T."/>
        </authorList>
    </citation>
    <scope>NUCLEOTIDE SEQUENCE</scope>
    <source>
        <strain evidence="3">NBRC 105297</strain>
    </source>
</reference>
<dbReference type="PANTHER" id="PTHR35861">
    <property type="match status" value="1"/>
</dbReference>
<accession>A0A919NHB5</accession>
<gene>
    <name evidence="3" type="ORF">Ate02nite_09230</name>
</gene>
<proteinExistence type="inferred from homology"/>
<dbReference type="RefSeq" id="WP_203799129.1">
    <property type="nucleotide sequence ID" value="NZ_BOMY01000006.1"/>
</dbReference>
<feature type="domain" description="Tail sheath protein C-terminal" evidence="2">
    <location>
        <begin position="498"/>
        <end position="604"/>
    </location>
</feature>
<evidence type="ECO:0000313" key="4">
    <source>
        <dbReference type="Proteomes" id="UP000623608"/>
    </source>
</evidence>
<keyword evidence="4" id="KW-1185">Reference proteome</keyword>
<organism evidence="3 4">
    <name type="scientific">Paractinoplanes tereljensis</name>
    <dbReference type="NCBI Taxonomy" id="571912"/>
    <lineage>
        <taxon>Bacteria</taxon>
        <taxon>Bacillati</taxon>
        <taxon>Actinomycetota</taxon>
        <taxon>Actinomycetes</taxon>
        <taxon>Micromonosporales</taxon>
        <taxon>Micromonosporaceae</taxon>
        <taxon>Paractinoplanes</taxon>
    </lineage>
</organism>
<protein>
    <recommendedName>
        <fullName evidence="2">Tail sheath protein C-terminal domain-containing protein</fullName>
    </recommendedName>
</protein>
<dbReference type="InterPro" id="IPR020287">
    <property type="entry name" value="Tail_sheath_C"/>
</dbReference>